<comment type="caution">
    <text evidence="1">The sequence shown here is derived from an EMBL/GenBank/DDBJ whole genome shotgun (WGS) entry which is preliminary data.</text>
</comment>
<dbReference type="EMBL" id="JBHSIW010000002">
    <property type="protein sequence ID" value="MFC4902173.1"/>
    <property type="molecule type" value="Genomic_DNA"/>
</dbReference>
<keyword evidence="2" id="KW-1185">Reference proteome</keyword>
<protein>
    <recommendedName>
        <fullName evidence="3">DUF2313 domain-containing protein</fullName>
    </recommendedName>
</protein>
<dbReference type="Proteomes" id="UP001595797">
    <property type="component" value="Unassembled WGS sequence"/>
</dbReference>
<organism evidence="1 2">
    <name type="scientific">Kocuria oceani</name>
    <dbReference type="NCBI Taxonomy" id="988827"/>
    <lineage>
        <taxon>Bacteria</taxon>
        <taxon>Bacillati</taxon>
        <taxon>Actinomycetota</taxon>
        <taxon>Actinomycetes</taxon>
        <taxon>Micrococcales</taxon>
        <taxon>Micrococcaceae</taxon>
        <taxon>Kocuria</taxon>
    </lineage>
</organism>
<evidence type="ECO:0008006" key="3">
    <source>
        <dbReference type="Google" id="ProtNLM"/>
    </source>
</evidence>
<accession>A0ABV9TF48</accession>
<gene>
    <name evidence="1" type="ORF">ACFPCS_01165</name>
</gene>
<evidence type="ECO:0000313" key="1">
    <source>
        <dbReference type="EMBL" id="MFC4902173.1"/>
    </source>
</evidence>
<evidence type="ECO:0000313" key="2">
    <source>
        <dbReference type="Proteomes" id="UP001595797"/>
    </source>
</evidence>
<reference evidence="2" key="1">
    <citation type="journal article" date="2019" name="Int. J. Syst. Evol. Microbiol.">
        <title>The Global Catalogue of Microorganisms (GCM) 10K type strain sequencing project: providing services to taxonomists for standard genome sequencing and annotation.</title>
        <authorList>
            <consortium name="The Broad Institute Genomics Platform"/>
            <consortium name="The Broad Institute Genome Sequencing Center for Infectious Disease"/>
            <person name="Wu L."/>
            <person name="Ma J."/>
        </authorList>
    </citation>
    <scope>NUCLEOTIDE SEQUENCE [LARGE SCALE GENOMIC DNA]</scope>
    <source>
        <strain evidence="2">CGMCC 4.6946</strain>
    </source>
</reference>
<dbReference type="RefSeq" id="WP_277551504.1">
    <property type="nucleotide sequence ID" value="NZ_JARAMH010000009.1"/>
</dbReference>
<sequence length="216" mass="24209">MAMTHYLKMTRRQAAHALEEYLSERPAALARLREELAIDGLDPDALLDGTPQSLTPLWVWVASRIMTPEDEDVPWVLKSPLGASETYPPNLVAVEANRLRRGMGPLREDEITEYATTVITELRGKNEPVPVVDEPLVEVGADGDEGVFDVGLHEEIAHEHSHTVNRLVKELATQPGVVSAHREDREVVLVRAPDWDAHQLEQWVLDWLKARIAELG</sequence>
<proteinExistence type="predicted"/>
<name>A0ABV9TF48_9MICC</name>